<organism evidence="1 2">
    <name type="scientific">Corallococcus caeni</name>
    <dbReference type="NCBI Taxonomy" id="3082388"/>
    <lineage>
        <taxon>Bacteria</taxon>
        <taxon>Pseudomonadati</taxon>
        <taxon>Myxococcota</taxon>
        <taxon>Myxococcia</taxon>
        <taxon>Myxococcales</taxon>
        <taxon>Cystobacterineae</taxon>
        <taxon>Myxococcaceae</taxon>
        <taxon>Corallococcus</taxon>
    </lineage>
</organism>
<protein>
    <recommendedName>
        <fullName evidence="3">Nucleotide modification associated domain-containing protein</fullName>
    </recommendedName>
</protein>
<proteinExistence type="predicted"/>
<accession>A0ABQ6QNY3</accession>
<evidence type="ECO:0008006" key="3">
    <source>
        <dbReference type="Google" id="ProtNLM"/>
    </source>
</evidence>
<name>A0ABQ6QNY3_9BACT</name>
<evidence type="ECO:0000313" key="1">
    <source>
        <dbReference type="EMBL" id="GMU05416.1"/>
    </source>
</evidence>
<evidence type="ECO:0000313" key="2">
    <source>
        <dbReference type="Proteomes" id="UP001342631"/>
    </source>
</evidence>
<dbReference type="RefSeq" id="WP_338276136.1">
    <property type="nucleotide sequence ID" value="NZ_BTTX01000002.1"/>
</dbReference>
<dbReference type="Proteomes" id="UP001342631">
    <property type="component" value="Unassembled WGS sequence"/>
</dbReference>
<dbReference type="EMBL" id="BTTX01000002">
    <property type="protein sequence ID" value="GMU05416.1"/>
    <property type="molecule type" value="Genomic_DNA"/>
</dbReference>
<reference evidence="1 2" key="1">
    <citation type="journal article" date="2024" name="Arch. Microbiol.">
        <title>Corallococcus caeni sp. nov., a novel myxobacterium isolated from activated sludge.</title>
        <authorList>
            <person name="Tomita S."/>
            <person name="Nakai R."/>
            <person name="Kuroda K."/>
            <person name="Kurashita H."/>
            <person name="Hatamoto M."/>
            <person name="Yamaguchi T."/>
            <person name="Narihiro T."/>
        </authorList>
    </citation>
    <scope>NUCLEOTIDE SEQUENCE [LARGE SCALE GENOMIC DNA]</scope>
    <source>
        <strain evidence="1 2">NO1</strain>
    </source>
</reference>
<comment type="caution">
    <text evidence="1">The sequence shown here is derived from an EMBL/GenBank/DDBJ whole genome shotgun (WGS) entry which is preliminary data.</text>
</comment>
<gene>
    <name evidence="1" type="ORF">ASNO1_16690</name>
</gene>
<sequence>MATWAYKATNTKAGSVFTQFLADSHRFLARTAYYPPKTPGAKLVRTASAWNVAVGDTLLLYFGSNEKRLLSTYKIMDPNEAGPGFTNAGPQGAFAQVRNSQLMTALSTHPEYQRDPYFGCYVGYVLEPLPGVPARRFEDVRWPGQHTLIQLP</sequence>
<keyword evidence="2" id="KW-1185">Reference proteome</keyword>